<dbReference type="PANTHER" id="PTHR24238:SF69">
    <property type="entry name" value="G-PROTEIN COUPLED RECEPTOR 165"/>
    <property type="match status" value="1"/>
</dbReference>
<accession>A0A553PH87</accession>
<evidence type="ECO:0000313" key="12">
    <source>
        <dbReference type="Proteomes" id="UP000318571"/>
    </source>
</evidence>
<feature type="transmembrane region" description="Helical" evidence="9">
    <location>
        <begin position="177"/>
        <end position="194"/>
    </location>
</feature>
<dbReference type="Pfam" id="PF00001">
    <property type="entry name" value="7tm_1"/>
    <property type="match status" value="1"/>
</dbReference>
<gene>
    <name evidence="11" type="ORF">TCAL_15930</name>
</gene>
<evidence type="ECO:0000256" key="3">
    <source>
        <dbReference type="ARBA" id="ARBA00022692"/>
    </source>
</evidence>
<evidence type="ECO:0000256" key="2">
    <source>
        <dbReference type="ARBA" id="ARBA00010663"/>
    </source>
</evidence>
<dbReference type="InterPro" id="IPR017452">
    <property type="entry name" value="GPCR_Rhodpsn_7TM"/>
</dbReference>
<sequence length="265" mass="29610">MGLWPDPEEANFLLSLSPNELLALDQFYNARNGHDPFGVHVAEVQSGAVPSPEVLQVDKSHLHAIHKFLLDMNYTDEVDLSSPVLRKVFRPGYTLSTVLILYFVLSLFGVLGNLVMVSSILKKKRYKCNTLACILNISLGFWFQLIVVIPLSVFVLLVHNWVLGKFVCYLLPMVQDIPHYSLMLTILLLSVDRYKSICGDEQSRIPIVWALVTAWGVAIVLVLPYSAYITYIDLSVLGESLLGGQMCFVSLTGSASQYIKALFIL</sequence>
<dbReference type="SUPFAM" id="SSF81321">
    <property type="entry name" value="Family A G protein-coupled receptor-like"/>
    <property type="match status" value="1"/>
</dbReference>
<reference evidence="11 12" key="1">
    <citation type="journal article" date="2018" name="Nat. Ecol. Evol.">
        <title>Genomic signatures of mitonuclear coevolution across populations of Tigriopus californicus.</title>
        <authorList>
            <person name="Barreto F.S."/>
            <person name="Watson E.T."/>
            <person name="Lima T.G."/>
            <person name="Willett C.S."/>
            <person name="Edmands S."/>
            <person name="Li W."/>
            <person name="Burton R.S."/>
        </authorList>
    </citation>
    <scope>NUCLEOTIDE SEQUENCE [LARGE SCALE GENOMIC DNA]</scope>
    <source>
        <strain evidence="11 12">San Diego</strain>
    </source>
</reference>
<dbReference type="InterPro" id="IPR000276">
    <property type="entry name" value="GPCR_Rhodpsn"/>
</dbReference>
<evidence type="ECO:0000259" key="10">
    <source>
        <dbReference type="PROSITE" id="PS50262"/>
    </source>
</evidence>
<dbReference type="GO" id="GO:0008188">
    <property type="term" value="F:neuropeptide receptor activity"/>
    <property type="evidence" value="ECO:0007669"/>
    <property type="project" value="TreeGrafter"/>
</dbReference>
<keyword evidence="4 9" id="KW-1133">Transmembrane helix</keyword>
<dbReference type="PRINTS" id="PR00237">
    <property type="entry name" value="GPCRRHODOPSN"/>
</dbReference>
<dbReference type="Gene3D" id="1.20.1070.10">
    <property type="entry name" value="Rhodopsin 7-helix transmembrane proteins"/>
    <property type="match status" value="1"/>
</dbReference>
<keyword evidence="5" id="KW-0297">G-protein coupled receptor</keyword>
<dbReference type="OMA" id="NARNGHD"/>
<evidence type="ECO:0000256" key="6">
    <source>
        <dbReference type="ARBA" id="ARBA00023136"/>
    </source>
</evidence>
<dbReference type="PROSITE" id="PS50262">
    <property type="entry name" value="G_PROTEIN_RECEP_F1_2"/>
    <property type="match status" value="1"/>
</dbReference>
<feature type="transmembrane region" description="Helical" evidence="9">
    <location>
        <begin position="206"/>
        <end position="228"/>
    </location>
</feature>
<keyword evidence="12" id="KW-1185">Reference proteome</keyword>
<name>A0A553PH87_TIGCA</name>
<dbReference type="Proteomes" id="UP000318571">
    <property type="component" value="Chromosome 5"/>
</dbReference>
<evidence type="ECO:0000256" key="5">
    <source>
        <dbReference type="ARBA" id="ARBA00023040"/>
    </source>
</evidence>
<evidence type="ECO:0000256" key="4">
    <source>
        <dbReference type="ARBA" id="ARBA00022989"/>
    </source>
</evidence>
<feature type="domain" description="G-protein coupled receptors family 1 profile" evidence="10">
    <location>
        <begin position="112"/>
        <end position="265"/>
    </location>
</feature>
<protein>
    <recommendedName>
        <fullName evidence="10">G-protein coupled receptors family 1 profile domain-containing protein</fullName>
    </recommendedName>
</protein>
<organism evidence="11 12">
    <name type="scientific">Tigriopus californicus</name>
    <name type="common">Marine copepod</name>
    <dbReference type="NCBI Taxonomy" id="6832"/>
    <lineage>
        <taxon>Eukaryota</taxon>
        <taxon>Metazoa</taxon>
        <taxon>Ecdysozoa</taxon>
        <taxon>Arthropoda</taxon>
        <taxon>Crustacea</taxon>
        <taxon>Multicrustacea</taxon>
        <taxon>Hexanauplia</taxon>
        <taxon>Copepoda</taxon>
        <taxon>Harpacticoida</taxon>
        <taxon>Harpacticidae</taxon>
        <taxon>Tigriopus</taxon>
    </lineage>
</organism>
<dbReference type="CDD" id="cd00637">
    <property type="entry name" value="7tm_classA_rhodopsin-like"/>
    <property type="match status" value="1"/>
</dbReference>
<feature type="non-terminal residue" evidence="11">
    <location>
        <position position="265"/>
    </location>
</feature>
<evidence type="ECO:0000256" key="1">
    <source>
        <dbReference type="ARBA" id="ARBA00004141"/>
    </source>
</evidence>
<evidence type="ECO:0000313" key="11">
    <source>
        <dbReference type="EMBL" id="TRY77034.1"/>
    </source>
</evidence>
<feature type="transmembrane region" description="Helical" evidence="9">
    <location>
        <begin position="99"/>
        <end position="121"/>
    </location>
</feature>
<comment type="similarity">
    <text evidence="2">Belongs to the G-protein coupled receptor 1 family.</text>
</comment>
<dbReference type="PANTHER" id="PTHR24238">
    <property type="entry name" value="G-PROTEIN COUPLED RECEPTOR"/>
    <property type="match status" value="1"/>
</dbReference>
<comment type="subcellular location">
    <subcellularLocation>
        <location evidence="1">Membrane</location>
        <topology evidence="1">Multi-pass membrane protein</topology>
    </subcellularLocation>
</comment>
<dbReference type="EMBL" id="VCGU01000004">
    <property type="protein sequence ID" value="TRY77034.1"/>
    <property type="molecule type" value="Genomic_DNA"/>
</dbReference>
<evidence type="ECO:0000256" key="7">
    <source>
        <dbReference type="ARBA" id="ARBA00023170"/>
    </source>
</evidence>
<keyword evidence="7" id="KW-0675">Receptor</keyword>
<comment type="caution">
    <text evidence="11">The sequence shown here is derived from an EMBL/GenBank/DDBJ whole genome shotgun (WGS) entry which is preliminary data.</text>
</comment>
<evidence type="ECO:0000256" key="9">
    <source>
        <dbReference type="SAM" id="Phobius"/>
    </source>
</evidence>
<dbReference type="GO" id="GO:0005886">
    <property type="term" value="C:plasma membrane"/>
    <property type="evidence" value="ECO:0007669"/>
    <property type="project" value="TreeGrafter"/>
</dbReference>
<evidence type="ECO:0000256" key="8">
    <source>
        <dbReference type="ARBA" id="ARBA00023224"/>
    </source>
</evidence>
<keyword evidence="3 9" id="KW-0812">Transmembrane</keyword>
<keyword evidence="6 9" id="KW-0472">Membrane</keyword>
<proteinExistence type="inferred from homology"/>
<dbReference type="AlphaFoldDB" id="A0A553PH87"/>
<keyword evidence="8" id="KW-0807">Transducer</keyword>
<feature type="transmembrane region" description="Helical" evidence="9">
    <location>
        <begin position="133"/>
        <end position="157"/>
    </location>
</feature>